<feature type="region of interest" description="Disordered" evidence="1">
    <location>
        <begin position="241"/>
        <end position="262"/>
    </location>
</feature>
<feature type="region of interest" description="Disordered" evidence="1">
    <location>
        <begin position="59"/>
        <end position="119"/>
    </location>
</feature>
<evidence type="ECO:0000313" key="3">
    <source>
        <dbReference type="Proteomes" id="UP001066276"/>
    </source>
</evidence>
<gene>
    <name evidence="2" type="ORF">NDU88_001865</name>
</gene>
<name>A0AAV7UTX6_PLEWA</name>
<feature type="compositionally biased region" description="Basic and acidic residues" evidence="1">
    <location>
        <begin position="175"/>
        <end position="191"/>
    </location>
</feature>
<feature type="compositionally biased region" description="Polar residues" evidence="1">
    <location>
        <begin position="73"/>
        <end position="91"/>
    </location>
</feature>
<feature type="region of interest" description="Disordered" evidence="1">
    <location>
        <begin position="1"/>
        <end position="46"/>
    </location>
</feature>
<reference evidence="2" key="1">
    <citation type="journal article" date="2022" name="bioRxiv">
        <title>Sequencing and chromosome-scale assembly of the giantPleurodeles waltlgenome.</title>
        <authorList>
            <person name="Brown T."/>
            <person name="Elewa A."/>
            <person name="Iarovenko S."/>
            <person name="Subramanian E."/>
            <person name="Araus A.J."/>
            <person name="Petzold A."/>
            <person name="Susuki M."/>
            <person name="Suzuki K.-i.T."/>
            <person name="Hayashi T."/>
            <person name="Toyoda A."/>
            <person name="Oliveira C."/>
            <person name="Osipova E."/>
            <person name="Leigh N.D."/>
            <person name="Simon A."/>
            <person name="Yun M.H."/>
        </authorList>
    </citation>
    <scope>NUCLEOTIDE SEQUENCE</scope>
    <source>
        <strain evidence="2">20211129_DDA</strain>
        <tissue evidence="2">Liver</tissue>
    </source>
</reference>
<feature type="compositionally biased region" description="Basic and acidic residues" evidence="1">
    <location>
        <begin position="1"/>
        <end position="14"/>
    </location>
</feature>
<dbReference type="Proteomes" id="UP001066276">
    <property type="component" value="Chromosome 2_2"/>
</dbReference>
<evidence type="ECO:0000256" key="1">
    <source>
        <dbReference type="SAM" id="MobiDB-lite"/>
    </source>
</evidence>
<comment type="caution">
    <text evidence="2">The sequence shown here is derived from an EMBL/GenBank/DDBJ whole genome shotgun (WGS) entry which is preliminary data.</text>
</comment>
<proteinExistence type="predicted"/>
<accession>A0AAV7UTX6</accession>
<sequence>MLRGKSSLEDIGAKKERKQPAPPLKDQTGARGRGAQQSAPVMEKTVRNAAHVPAIFTQIVRPKQTPPQKELCNAQSGTLEDNRDQVFSTGTGARGTASPENTGTLLKNSGKEGGPPYADVNMIDDRLLKEGATELGEISSNAGACSLTQNAVSQKSEDTPKINSISDVKVLSPSQREKEDKLSGAKGDHGTVESFFPLSDQSKDSDSDEEIPLTDTDLECSSSASIWASNNLTCRTKFMERPSTRGNLGTRPRGVQPNDQDGAGELQWDYTATQQAFLKMDSTSDIPTGPIMVISDQAATPSLELIYRTMVHNHEQAQKESRKAKIANRQLQSSIKKVIKSCQDISTRIASMETRTEAQETEVKATAAQTATQGQQISDIQWKLEDAEKCQWWNNLRILGIAEGLEWQDTRSYVVSLFKKAFPDLLGCAHQRDRLLVKLVEDANEGAFPISV</sequence>
<keyword evidence="3" id="KW-1185">Reference proteome</keyword>
<dbReference type="EMBL" id="JANPWB010000004">
    <property type="protein sequence ID" value="KAJ1192558.1"/>
    <property type="molecule type" value="Genomic_DNA"/>
</dbReference>
<organism evidence="2 3">
    <name type="scientific">Pleurodeles waltl</name>
    <name type="common">Iberian ribbed newt</name>
    <dbReference type="NCBI Taxonomy" id="8319"/>
    <lineage>
        <taxon>Eukaryota</taxon>
        <taxon>Metazoa</taxon>
        <taxon>Chordata</taxon>
        <taxon>Craniata</taxon>
        <taxon>Vertebrata</taxon>
        <taxon>Euteleostomi</taxon>
        <taxon>Amphibia</taxon>
        <taxon>Batrachia</taxon>
        <taxon>Caudata</taxon>
        <taxon>Salamandroidea</taxon>
        <taxon>Salamandridae</taxon>
        <taxon>Pleurodelinae</taxon>
        <taxon>Pleurodeles</taxon>
    </lineage>
</organism>
<feature type="compositionally biased region" description="Polar residues" evidence="1">
    <location>
        <begin position="98"/>
        <end position="107"/>
    </location>
</feature>
<evidence type="ECO:0000313" key="2">
    <source>
        <dbReference type="EMBL" id="KAJ1192558.1"/>
    </source>
</evidence>
<protein>
    <submittedName>
        <fullName evidence="2">Uncharacterized protein</fullName>
    </submittedName>
</protein>
<feature type="region of interest" description="Disordered" evidence="1">
    <location>
        <begin position="151"/>
        <end position="213"/>
    </location>
</feature>
<dbReference type="AlphaFoldDB" id="A0AAV7UTX6"/>